<dbReference type="PANTHER" id="PTHR48079:SF6">
    <property type="entry name" value="NAD(P)-BINDING DOMAIN-CONTAINING PROTEIN-RELATED"/>
    <property type="match status" value="1"/>
</dbReference>
<evidence type="ECO:0000313" key="2">
    <source>
        <dbReference type="EMBL" id="MCQ4165836.1"/>
    </source>
</evidence>
<name>A0ABT1QU97_9GAMM</name>
<evidence type="ECO:0000259" key="1">
    <source>
        <dbReference type="Pfam" id="PF01073"/>
    </source>
</evidence>
<sequence>MKVLVTGGGGFLGKAVCKQLLARGHEVHALNRQDYPELKAMGVQQHAGDLRNLDLVAAAAEGCDAIVHTAAKAGAWGPLQEYYEINVRGTDNVLAACEIHRINKLVYTSSPSVVHNGQDLNGVNESAPYATHFLAPYPQTKARAEQRVLAANSPQLATVALRPHLIWGPGDPHLLPRIIDRSNKGRLRHIGDKPKKIDTVYVDNAAEAHVLALDRLEPGSAIAGKAYFITQGEPMDQDAMINALLKAAGLPPEHRRVSLDFARFAGTWMERIWKLLRLKSEPPLTRFIVEQLSTAHWFNIAAARRDLGYAPKVSTSEGLVRVGEQLARARMQQRKG</sequence>
<dbReference type="Pfam" id="PF01073">
    <property type="entry name" value="3Beta_HSD"/>
    <property type="match status" value="1"/>
</dbReference>
<dbReference type="EMBL" id="JANFQO010000012">
    <property type="protein sequence ID" value="MCQ4165836.1"/>
    <property type="molecule type" value="Genomic_DNA"/>
</dbReference>
<dbReference type="Proteomes" id="UP001165498">
    <property type="component" value="Unassembled WGS sequence"/>
</dbReference>
<dbReference type="Gene3D" id="3.40.50.720">
    <property type="entry name" value="NAD(P)-binding Rossmann-like Domain"/>
    <property type="match status" value="1"/>
</dbReference>
<keyword evidence="3" id="KW-1185">Reference proteome</keyword>
<comment type="caution">
    <text evidence="2">The sequence shown here is derived from an EMBL/GenBank/DDBJ whole genome shotgun (WGS) entry which is preliminary data.</text>
</comment>
<dbReference type="PANTHER" id="PTHR48079">
    <property type="entry name" value="PROTEIN YEEZ"/>
    <property type="match status" value="1"/>
</dbReference>
<protein>
    <submittedName>
        <fullName evidence="2">NAD-dependent epimerase/dehydratase family protein</fullName>
    </submittedName>
</protein>
<accession>A0ABT1QU97</accession>
<gene>
    <name evidence="2" type="ORF">NM961_14030</name>
</gene>
<dbReference type="InterPro" id="IPR051783">
    <property type="entry name" value="NAD(P)-dependent_oxidoreduct"/>
</dbReference>
<evidence type="ECO:0000313" key="3">
    <source>
        <dbReference type="Proteomes" id="UP001165498"/>
    </source>
</evidence>
<dbReference type="SUPFAM" id="SSF51735">
    <property type="entry name" value="NAD(P)-binding Rossmann-fold domains"/>
    <property type="match status" value="1"/>
</dbReference>
<proteinExistence type="predicted"/>
<dbReference type="InterPro" id="IPR036291">
    <property type="entry name" value="NAD(P)-bd_dom_sf"/>
</dbReference>
<reference evidence="2" key="1">
    <citation type="submission" date="2022-07" db="EMBL/GenBank/DDBJ databases">
        <title>Tahibacter sp., a new gammaproteobacterium isolated from the silt sample collected at pig farm.</title>
        <authorList>
            <person name="Chen H."/>
        </authorList>
    </citation>
    <scope>NUCLEOTIDE SEQUENCE</scope>
    <source>
        <strain evidence="2">P2K</strain>
    </source>
</reference>
<dbReference type="InterPro" id="IPR002225">
    <property type="entry name" value="3Beta_OHSteriod_DH/Estase"/>
</dbReference>
<organism evidence="2 3">
    <name type="scientific">Tahibacter harae</name>
    <dbReference type="NCBI Taxonomy" id="2963937"/>
    <lineage>
        <taxon>Bacteria</taxon>
        <taxon>Pseudomonadati</taxon>
        <taxon>Pseudomonadota</taxon>
        <taxon>Gammaproteobacteria</taxon>
        <taxon>Lysobacterales</taxon>
        <taxon>Rhodanobacteraceae</taxon>
        <taxon>Tahibacter</taxon>
    </lineage>
</organism>
<feature type="domain" description="3-beta hydroxysteroid dehydrogenase/isomerase" evidence="1">
    <location>
        <begin position="4"/>
        <end position="255"/>
    </location>
</feature>
<dbReference type="RefSeq" id="WP_255915026.1">
    <property type="nucleotide sequence ID" value="NZ_JANFQO010000012.1"/>
</dbReference>